<dbReference type="PROSITE" id="PS51318">
    <property type="entry name" value="TAT"/>
    <property type="match status" value="1"/>
</dbReference>
<feature type="region of interest" description="Disordered" evidence="1">
    <location>
        <begin position="1"/>
        <end position="24"/>
    </location>
</feature>
<evidence type="ECO:0000256" key="1">
    <source>
        <dbReference type="SAM" id="MobiDB-lite"/>
    </source>
</evidence>
<evidence type="ECO:0000313" key="3">
    <source>
        <dbReference type="Proteomes" id="UP000414233"/>
    </source>
</evidence>
<dbReference type="EMBL" id="CABPRZ010000020">
    <property type="protein sequence ID" value="VVE40916.1"/>
    <property type="molecule type" value="Genomic_DNA"/>
</dbReference>
<dbReference type="AlphaFoldDB" id="A0A5E4XX19"/>
<protein>
    <submittedName>
        <fullName evidence="2">Tat (Twin-arginine translocation) pathway signal sequence</fullName>
    </submittedName>
</protein>
<dbReference type="Proteomes" id="UP000414233">
    <property type="component" value="Unassembled WGS sequence"/>
</dbReference>
<accession>A0A5E4XX19</accession>
<reference evidence="2 3" key="1">
    <citation type="submission" date="2019-08" db="EMBL/GenBank/DDBJ databases">
        <authorList>
            <person name="Peeters C."/>
        </authorList>
    </citation>
    <scope>NUCLEOTIDE SEQUENCE [LARGE SCALE GENOMIC DNA]</scope>
    <source>
        <strain evidence="2 3">LMG 30175</strain>
    </source>
</reference>
<sequence length="203" mass="21686">MIPMFFKPRQTEGRATADSDGEPSSIARRNVMKASALLTGVLAAQSAVGLLAPSLAWALEVKHLNQAQADAVLALIKTLYPHRNLPDAIYALAVKDVDGLAAGADGRQLVANGVRRLNAKAGGRWSKLSAEARHKIVADLIEDPFVQKVRGMCLTSLYDNELAFAHFGYQGEAFSKGGYVFRGFNDLTWLPNPPASASPALAA</sequence>
<gene>
    <name evidence="2" type="ORF">PTE30175_04053</name>
</gene>
<dbReference type="RefSeq" id="WP_224788886.1">
    <property type="nucleotide sequence ID" value="NZ_CABPRZ010000020.1"/>
</dbReference>
<name>A0A5E4XX19_9BURK</name>
<dbReference type="InterPro" id="IPR006311">
    <property type="entry name" value="TAT_signal"/>
</dbReference>
<organism evidence="2 3">
    <name type="scientific">Pandoraea terrae</name>
    <dbReference type="NCBI Taxonomy" id="1537710"/>
    <lineage>
        <taxon>Bacteria</taxon>
        <taxon>Pseudomonadati</taxon>
        <taxon>Pseudomonadota</taxon>
        <taxon>Betaproteobacteria</taxon>
        <taxon>Burkholderiales</taxon>
        <taxon>Burkholderiaceae</taxon>
        <taxon>Pandoraea</taxon>
    </lineage>
</organism>
<evidence type="ECO:0000313" key="2">
    <source>
        <dbReference type="EMBL" id="VVE40916.1"/>
    </source>
</evidence>
<keyword evidence="3" id="KW-1185">Reference proteome</keyword>
<proteinExistence type="predicted"/>